<reference evidence="1" key="1">
    <citation type="submission" date="2018-04" db="EMBL/GenBank/DDBJ databases">
        <title>Whole genome sequencing of Hypsizygus marmoreus.</title>
        <authorList>
            <person name="Choi I.-G."/>
            <person name="Min B."/>
            <person name="Kim J.-G."/>
            <person name="Kim S."/>
            <person name="Oh Y.-L."/>
            <person name="Kong W.-S."/>
            <person name="Park H."/>
            <person name="Jeong J."/>
            <person name="Song E.-S."/>
        </authorList>
    </citation>
    <scope>NUCLEOTIDE SEQUENCE [LARGE SCALE GENOMIC DNA]</scope>
    <source>
        <strain evidence="1">51987-8</strain>
    </source>
</reference>
<protein>
    <submittedName>
        <fullName evidence="1">Uncharacterized protein</fullName>
    </submittedName>
</protein>
<evidence type="ECO:0000313" key="1">
    <source>
        <dbReference type="EMBL" id="RDB23921.1"/>
    </source>
</evidence>
<keyword evidence="2" id="KW-1185">Reference proteome</keyword>
<dbReference type="EMBL" id="LUEZ02000046">
    <property type="protein sequence ID" value="RDB23921.1"/>
    <property type="molecule type" value="Genomic_DNA"/>
</dbReference>
<evidence type="ECO:0000313" key="2">
    <source>
        <dbReference type="Proteomes" id="UP000076154"/>
    </source>
</evidence>
<name>A0A369JNX0_HYPMA</name>
<dbReference type="AlphaFoldDB" id="A0A369JNX0"/>
<gene>
    <name evidence="1" type="ORF">Hypma_009539</name>
</gene>
<dbReference type="InParanoid" id="A0A369JNX0"/>
<proteinExistence type="predicted"/>
<dbReference type="OrthoDB" id="3038120at2759"/>
<sequence length="282" mass="32762">MYIILEFCDWTTLVTVSHVDRAGRNRVRRIIALQIRRVLRNFMDDRHHVSFFAYLHEIRAAVFGSVPWSIMSDTRYFCCRGWVRWPTHMLIATPADMLHPWITVLEKAGYKQIYNRSTYGYIFNIRKWAKRAALFEREDRLQKRSITIFEARFDSILQVILSSLKTSDMTIMTSSRLFSFYPTLMKGNQSLRAQPSVSDAPRAWWHPSVSDYITGRPCGINCPKIWRSTTKLEGVGELAWGGLDNELDVAGNMGSSSVFAKTKIRWRIGNKCRNPFCVNFSL</sequence>
<organism evidence="1 2">
    <name type="scientific">Hypsizygus marmoreus</name>
    <name type="common">White beech mushroom</name>
    <name type="synonym">Agaricus marmoreus</name>
    <dbReference type="NCBI Taxonomy" id="39966"/>
    <lineage>
        <taxon>Eukaryota</taxon>
        <taxon>Fungi</taxon>
        <taxon>Dikarya</taxon>
        <taxon>Basidiomycota</taxon>
        <taxon>Agaricomycotina</taxon>
        <taxon>Agaricomycetes</taxon>
        <taxon>Agaricomycetidae</taxon>
        <taxon>Agaricales</taxon>
        <taxon>Tricholomatineae</taxon>
        <taxon>Lyophyllaceae</taxon>
        <taxon>Hypsizygus</taxon>
    </lineage>
</organism>
<dbReference type="Proteomes" id="UP000076154">
    <property type="component" value="Unassembled WGS sequence"/>
</dbReference>
<accession>A0A369JNX0</accession>
<comment type="caution">
    <text evidence="1">The sequence shown here is derived from an EMBL/GenBank/DDBJ whole genome shotgun (WGS) entry which is preliminary data.</text>
</comment>